<dbReference type="GeneID" id="30030740"/>
<keyword evidence="6" id="KW-1185">Reference proteome</keyword>
<feature type="signal peptide" evidence="3">
    <location>
        <begin position="1"/>
        <end position="23"/>
    </location>
</feature>
<keyword evidence="1" id="KW-1015">Disulfide bond</keyword>
<sequence length="538" mass="57054">MVSILHHPFFCLAALLLVGSVQAASSSVFLQSSASVSANATTTSSSLGPAMITVPVMSGDFLAYNIIVTDNVGQEISVLLDYMQPHVWFVNAEEILNCSAIYPIYQSFNFTNCYNDGAYTPLTTVSVPTTLSLNITYPYGYYGSGYFMNSNFSLDTVDAEGSGNGSVALDGLLYLLADDTNLFQGGFGLAGPVQGGGVLDTLKSDGRILCSSFSAFYYNRSVADVCGYVLLGAVDQNLYVGDLYVFPQIPHEGWGDDNAILPILQLDSIELENPDTQQVADLYEDGPVAVVLDPTLIYSYLPRAVIISLALQTNAYFTAEYDTWLVNCSAVDDIDASVNFEFGPLSVQVPLSSIVQPSLYTNLTFSDGLDACVFNIAPADLLGYNAFGTSFLLNIYMAMDNEGGLIAVANANTDFTPQALALGHAAQNSSTAAYIESDYIPFATNATVSSDLTLTFGTQNFSAMYSDPGLLTNVVISSGHVYLSQKPSHTSSAADSASAADAKSMSGGAGSLNERARTSSLVLYGVLLLGGIMGLVFM</sequence>
<keyword evidence="3" id="KW-0732">Signal</keyword>
<evidence type="ECO:0000313" key="6">
    <source>
        <dbReference type="Proteomes" id="UP000092555"/>
    </source>
</evidence>
<dbReference type="Gene3D" id="2.40.70.10">
    <property type="entry name" value="Acid Proteases"/>
    <property type="match status" value="1"/>
</dbReference>
<keyword evidence="2" id="KW-1133">Transmembrane helix</keyword>
<name>A0A1A0H8P7_9ASCO</name>
<dbReference type="EMBL" id="LXTC01000004">
    <property type="protein sequence ID" value="OBA20258.1"/>
    <property type="molecule type" value="Genomic_DNA"/>
</dbReference>
<dbReference type="RefSeq" id="XP_018710780.1">
    <property type="nucleotide sequence ID" value="XM_018857764.1"/>
</dbReference>
<dbReference type="AlphaFoldDB" id="A0A1A0H8P7"/>
<keyword evidence="5" id="KW-0378">Hydrolase</keyword>
<feature type="domain" description="Peptidase A1" evidence="4">
    <location>
        <begin position="64"/>
        <end position="409"/>
    </location>
</feature>
<keyword evidence="2" id="KW-0812">Transmembrane</keyword>
<accession>A0A1A0H8P7</accession>
<gene>
    <name evidence="5" type="ORF">METBIDRAFT_44238</name>
</gene>
<evidence type="ECO:0000256" key="1">
    <source>
        <dbReference type="ARBA" id="ARBA00023157"/>
    </source>
</evidence>
<dbReference type="InterPro" id="IPR033121">
    <property type="entry name" value="PEPTIDASE_A1"/>
</dbReference>
<feature type="transmembrane region" description="Helical" evidence="2">
    <location>
        <begin position="521"/>
        <end position="537"/>
    </location>
</feature>
<dbReference type="Pfam" id="PF00026">
    <property type="entry name" value="Asp"/>
    <property type="match status" value="1"/>
</dbReference>
<dbReference type="GO" id="GO:0004190">
    <property type="term" value="F:aspartic-type endopeptidase activity"/>
    <property type="evidence" value="ECO:0007669"/>
    <property type="project" value="UniProtKB-ARBA"/>
</dbReference>
<dbReference type="GO" id="GO:0006508">
    <property type="term" value="P:proteolysis"/>
    <property type="evidence" value="ECO:0007669"/>
    <property type="project" value="UniProtKB-KW"/>
</dbReference>
<evidence type="ECO:0000259" key="4">
    <source>
        <dbReference type="PROSITE" id="PS51767"/>
    </source>
</evidence>
<comment type="caution">
    <text evidence="5">The sequence shown here is derived from an EMBL/GenBank/DDBJ whole genome shotgun (WGS) entry which is preliminary data.</text>
</comment>
<protein>
    <submittedName>
        <fullName evidence="5">Acid protease</fullName>
    </submittedName>
</protein>
<dbReference type="STRING" id="869754.A0A1A0H8P7"/>
<reference evidence="5 6" key="1">
    <citation type="submission" date="2016-05" db="EMBL/GenBank/DDBJ databases">
        <title>Comparative genomics of biotechnologically important yeasts.</title>
        <authorList>
            <consortium name="DOE Joint Genome Institute"/>
            <person name="Riley R."/>
            <person name="Haridas S."/>
            <person name="Wolfe K.H."/>
            <person name="Lopes M.R."/>
            <person name="Hittinger C.T."/>
            <person name="Goker M."/>
            <person name="Salamov A."/>
            <person name="Wisecaver J."/>
            <person name="Long T.M."/>
            <person name="Aerts A.L."/>
            <person name="Barry K."/>
            <person name="Choi C."/>
            <person name="Clum A."/>
            <person name="Coughlan A.Y."/>
            <person name="Deshpande S."/>
            <person name="Douglass A.P."/>
            <person name="Hanson S.J."/>
            <person name="Klenk H.-P."/>
            <person name="LaButti K."/>
            <person name="Lapidus A."/>
            <person name="Lindquist E."/>
            <person name="Lipzen A."/>
            <person name="Meier-kolthoff J.P."/>
            <person name="Ohm R.A."/>
            <person name="Otillar R.P."/>
            <person name="Pangilinan J."/>
            <person name="Peng Y."/>
            <person name="Rokas A."/>
            <person name="Rosa C.A."/>
            <person name="Scheuner C."/>
            <person name="Sibirny A.A."/>
            <person name="Slot J.C."/>
            <person name="Stielow J.B."/>
            <person name="Sun H."/>
            <person name="Kurtzman C.P."/>
            <person name="Blackwell M."/>
            <person name="Grigoriev I.V."/>
            <person name="Jeffries T.W."/>
        </authorList>
    </citation>
    <scope>NUCLEOTIDE SEQUENCE [LARGE SCALE GENOMIC DNA]</scope>
    <source>
        <strain evidence="5 6">NRRL YB-4993</strain>
    </source>
</reference>
<dbReference type="OrthoDB" id="771136at2759"/>
<dbReference type="Proteomes" id="UP000092555">
    <property type="component" value="Unassembled WGS sequence"/>
</dbReference>
<evidence type="ECO:0000256" key="2">
    <source>
        <dbReference type="SAM" id="Phobius"/>
    </source>
</evidence>
<organism evidence="5 6">
    <name type="scientific">Metschnikowia bicuspidata var. bicuspidata NRRL YB-4993</name>
    <dbReference type="NCBI Taxonomy" id="869754"/>
    <lineage>
        <taxon>Eukaryota</taxon>
        <taxon>Fungi</taxon>
        <taxon>Dikarya</taxon>
        <taxon>Ascomycota</taxon>
        <taxon>Saccharomycotina</taxon>
        <taxon>Pichiomycetes</taxon>
        <taxon>Metschnikowiaceae</taxon>
        <taxon>Metschnikowia</taxon>
    </lineage>
</organism>
<evidence type="ECO:0000313" key="5">
    <source>
        <dbReference type="EMBL" id="OBA20258.1"/>
    </source>
</evidence>
<proteinExistence type="predicted"/>
<keyword evidence="5" id="KW-0645">Protease</keyword>
<dbReference type="SUPFAM" id="SSF50630">
    <property type="entry name" value="Acid proteases"/>
    <property type="match status" value="1"/>
</dbReference>
<feature type="chain" id="PRO_5008291883" evidence="3">
    <location>
        <begin position="24"/>
        <end position="538"/>
    </location>
</feature>
<dbReference type="InterPro" id="IPR021109">
    <property type="entry name" value="Peptidase_aspartic_dom_sf"/>
</dbReference>
<evidence type="ECO:0000256" key="3">
    <source>
        <dbReference type="SAM" id="SignalP"/>
    </source>
</evidence>
<keyword evidence="2" id="KW-0472">Membrane</keyword>
<dbReference type="PROSITE" id="PS51767">
    <property type="entry name" value="PEPTIDASE_A1"/>
    <property type="match status" value="1"/>
</dbReference>